<proteinExistence type="inferred from homology"/>
<dbReference type="InterPro" id="IPR013057">
    <property type="entry name" value="AA_transpt_TM"/>
</dbReference>
<dbReference type="Pfam" id="PF01490">
    <property type="entry name" value="Aa_trans"/>
    <property type="match status" value="1"/>
</dbReference>
<dbReference type="EMBL" id="NAJN01000056">
    <property type="protein sequence ID" value="TKA80513.1"/>
    <property type="molecule type" value="Genomic_DNA"/>
</dbReference>
<dbReference type="PANTHER" id="PTHR22950">
    <property type="entry name" value="AMINO ACID TRANSPORTER"/>
    <property type="match status" value="1"/>
</dbReference>
<evidence type="ECO:0000256" key="6">
    <source>
        <dbReference type="SAM" id="Phobius"/>
    </source>
</evidence>
<evidence type="ECO:0000313" key="8">
    <source>
        <dbReference type="EMBL" id="TKA80513.1"/>
    </source>
</evidence>
<organism evidence="8 9">
    <name type="scientific">Cryomyces minteri</name>
    <dbReference type="NCBI Taxonomy" id="331657"/>
    <lineage>
        <taxon>Eukaryota</taxon>
        <taxon>Fungi</taxon>
        <taxon>Dikarya</taxon>
        <taxon>Ascomycota</taxon>
        <taxon>Pezizomycotina</taxon>
        <taxon>Dothideomycetes</taxon>
        <taxon>Dothideomycetes incertae sedis</taxon>
        <taxon>Cryomyces</taxon>
    </lineage>
</organism>
<feature type="transmembrane region" description="Helical" evidence="6">
    <location>
        <begin position="156"/>
        <end position="173"/>
    </location>
</feature>
<dbReference type="GO" id="GO:0016020">
    <property type="term" value="C:membrane"/>
    <property type="evidence" value="ECO:0007669"/>
    <property type="project" value="UniProtKB-SubCell"/>
</dbReference>
<dbReference type="GO" id="GO:0015179">
    <property type="term" value="F:L-amino acid transmembrane transporter activity"/>
    <property type="evidence" value="ECO:0007669"/>
    <property type="project" value="TreeGrafter"/>
</dbReference>
<dbReference type="STRING" id="331657.A0A4U0XY10"/>
<comment type="caution">
    <text evidence="8">The sequence shown here is derived from an EMBL/GenBank/DDBJ whole genome shotgun (WGS) entry which is preliminary data.</text>
</comment>
<feature type="transmembrane region" description="Helical" evidence="6">
    <location>
        <begin position="122"/>
        <end position="141"/>
    </location>
</feature>
<dbReference type="OrthoDB" id="40134at2759"/>
<keyword evidence="4 6" id="KW-1133">Transmembrane helix</keyword>
<dbReference type="Proteomes" id="UP000308768">
    <property type="component" value="Unassembled WGS sequence"/>
</dbReference>
<feature type="transmembrane region" description="Helical" evidence="6">
    <location>
        <begin position="68"/>
        <end position="97"/>
    </location>
</feature>
<evidence type="ECO:0000256" key="5">
    <source>
        <dbReference type="ARBA" id="ARBA00023136"/>
    </source>
</evidence>
<dbReference type="PANTHER" id="PTHR22950:SF479">
    <property type="entry name" value="AMINO ACID TRANSPORTER (EUROFUNG)-RELATED"/>
    <property type="match status" value="1"/>
</dbReference>
<feature type="transmembrane region" description="Helical" evidence="6">
    <location>
        <begin position="364"/>
        <end position="390"/>
    </location>
</feature>
<keyword evidence="3 6" id="KW-0812">Transmembrane</keyword>
<feature type="transmembrane region" description="Helical" evidence="6">
    <location>
        <begin position="338"/>
        <end position="358"/>
    </location>
</feature>
<evidence type="ECO:0000256" key="2">
    <source>
        <dbReference type="ARBA" id="ARBA00008066"/>
    </source>
</evidence>
<evidence type="ECO:0000256" key="3">
    <source>
        <dbReference type="ARBA" id="ARBA00022692"/>
    </source>
</evidence>
<feature type="transmembrane region" description="Helical" evidence="6">
    <location>
        <begin position="256"/>
        <end position="279"/>
    </location>
</feature>
<comment type="similarity">
    <text evidence="2">Belongs to the amino acid/polyamine transporter 2 family.</text>
</comment>
<sequence length="453" mass="48502">MEKTGYFSPEIETGVSSDVIESYRDDTDVFGHEEGHGIRYRTLTWPLVSVLMITEIVTYGTLTLPSSLAVVGIVPGVILIAFLGCFALYTSILLINFKLNHPEVHNMGDAGMILFGPIGREVLSAGTILFAIFAVGGQLIAADAALGSLSDNRLCLLWYTGIFAIPTLLLSLPRALNMSLSWLSAVATFSILVASIVAMVGAGIEPTPDRTIIVAVGSDFYTAFASITNPVFAYAGHFMFFPLISEMKRPQDAKKAAWTLQTVATLFYVVFAVVMYTYIGNTVASPAYSSLSTKWAKAAWGLAIPNLLVAGALYNHTAAKIVFVRLFRGTRHLHDNTVVGWIWWTALVVLMNGAAFALATGVPIFAYLVGIAASLFASWYTYGLAGAFWLHDTYALRGGAAALRRHWFLTAVNVLTIAAGAFICVGGLYVSIRGIVLAYASGAVGAPFSCGTA</sequence>
<feature type="transmembrane region" description="Helical" evidence="6">
    <location>
        <begin position="299"/>
        <end position="317"/>
    </location>
</feature>
<gene>
    <name evidence="8" type="ORF">B0A49_00335</name>
</gene>
<keyword evidence="5 6" id="KW-0472">Membrane</keyword>
<reference evidence="8 9" key="1">
    <citation type="submission" date="2017-03" db="EMBL/GenBank/DDBJ databases">
        <title>Genomes of endolithic fungi from Antarctica.</title>
        <authorList>
            <person name="Coleine C."/>
            <person name="Masonjones S."/>
            <person name="Stajich J.E."/>
        </authorList>
    </citation>
    <scope>NUCLEOTIDE SEQUENCE [LARGE SCALE GENOMIC DNA]</scope>
    <source>
        <strain evidence="8 9">CCFEE 5187</strain>
    </source>
</reference>
<feature type="domain" description="Amino acid transporter transmembrane" evidence="7">
    <location>
        <begin position="42"/>
        <end position="432"/>
    </location>
</feature>
<keyword evidence="9" id="KW-1185">Reference proteome</keyword>
<evidence type="ECO:0000256" key="1">
    <source>
        <dbReference type="ARBA" id="ARBA00004141"/>
    </source>
</evidence>
<dbReference type="AlphaFoldDB" id="A0A4U0XY10"/>
<evidence type="ECO:0000259" key="7">
    <source>
        <dbReference type="Pfam" id="PF01490"/>
    </source>
</evidence>
<name>A0A4U0XY10_9PEZI</name>
<evidence type="ECO:0000313" key="9">
    <source>
        <dbReference type="Proteomes" id="UP000308768"/>
    </source>
</evidence>
<feature type="transmembrane region" description="Helical" evidence="6">
    <location>
        <begin position="180"/>
        <end position="200"/>
    </location>
</feature>
<feature type="transmembrane region" description="Helical" evidence="6">
    <location>
        <begin position="411"/>
        <end position="432"/>
    </location>
</feature>
<feature type="transmembrane region" description="Helical" evidence="6">
    <location>
        <begin position="43"/>
        <end position="62"/>
    </location>
</feature>
<feature type="transmembrane region" description="Helical" evidence="6">
    <location>
        <begin position="220"/>
        <end position="244"/>
    </location>
</feature>
<accession>A0A4U0XY10</accession>
<comment type="subcellular location">
    <subcellularLocation>
        <location evidence="1">Membrane</location>
        <topology evidence="1">Multi-pass membrane protein</topology>
    </subcellularLocation>
</comment>
<protein>
    <recommendedName>
        <fullName evidence="7">Amino acid transporter transmembrane domain-containing protein</fullName>
    </recommendedName>
</protein>
<evidence type="ECO:0000256" key="4">
    <source>
        <dbReference type="ARBA" id="ARBA00022989"/>
    </source>
</evidence>